<dbReference type="InterPro" id="IPR036890">
    <property type="entry name" value="HATPase_C_sf"/>
</dbReference>
<dbReference type="SMART" id="SM00028">
    <property type="entry name" value="TPR"/>
    <property type="match status" value="6"/>
</dbReference>
<dbReference type="AlphaFoldDB" id="A0A4Q4KL00"/>
<feature type="signal peptide" evidence="11">
    <location>
        <begin position="1"/>
        <end position="24"/>
    </location>
</feature>
<keyword evidence="10" id="KW-0472">Membrane</keyword>
<dbReference type="RefSeq" id="WP_130093494.1">
    <property type="nucleotide sequence ID" value="NZ_SETE01000003.1"/>
</dbReference>
<dbReference type="SUPFAM" id="SSF48452">
    <property type="entry name" value="TPR-like"/>
    <property type="match status" value="2"/>
</dbReference>
<gene>
    <name evidence="13" type="ORF">ERX46_08820</name>
</gene>
<evidence type="ECO:0000256" key="5">
    <source>
        <dbReference type="ARBA" id="ARBA00022741"/>
    </source>
</evidence>
<dbReference type="Gene3D" id="1.25.40.10">
    <property type="entry name" value="Tetratricopeptide repeat domain"/>
    <property type="match status" value="2"/>
</dbReference>
<name>A0A4Q4KL00_9FLAO</name>
<keyword evidence="9" id="KW-0175">Coiled coil</keyword>
<accession>A0A4Q4KL00</accession>
<feature type="coiled-coil region" evidence="9">
    <location>
        <begin position="355"/>
        <end position="405"/>
    </location>
</feature>
<evidence type="ECO:0000256" key="4">
    <source>
        <dbReference type="ARBA" id="ARBA00022679"/>
    </source>
</evidence>
<keyword evidence="7" id="KW-0067">ATP-binding</keyword>
<evidence type="ECO:0000256" key="10">
    <source>
        <dbReference type="SAM" id="Phobius"/>
    </source>
</evidence>
<dbReference type="EC" id="2.7.13.3" evidence="2"/>
<dbReference type="GO" id="GO:0004673">
    <property type="term" value="F:protein histidine kinase activity"/>
    <property type="evidence" value="ECO:0007669"/>
    <property type="project" value="UniProtKB-EC"/>
</dbReference>
<feature type="repeat" description="TPR" evidence="8">
    <location>
        <begin position="168"/>
        <end position="201"/>
    </location>
</feature>
<dbReference type="PROSITE" id="PS50005">
    <property type="entry name" value="TPR"/>
    <property type="match status" value="2"/>
</dbReference>
<dbReference type="EMBL" id="SETE01000003">
    <property type="protein sequence ID" value="RYM34053.1"/>
    <property type="molecule type" value="Genomic_DNA"/>
</dbReference>
<keyword evidence="11" id="KW-0732">Signal</keyword>
<dbReference type="InterPro" id="IPR011495">
    <property type="entry name" value="Sig_transdc_His_kin_sub2_dim/P"/>
</dbReference>
<keyword evidence="4" id="KW-0808">Transferase</keyword>
<evidence type="ECO:0000256" key="1">
    <source>
        <dbReference type="ARBA" id="ARBA00000085"/>
    </source>
</evidence>
<evidence type="ECO:0000256" key="9">
    <source>
        <dbReference type="SAM" id="Coils"/>
    </source>
</evidence>
<keyword evidence="10" id="KW-1133">Transmembrane helix</keyword>
<reference evidence="13 14" key="1">
    <citation type="submission" date="2019-02" db="EMBL/GenBank/DDBJ databases">
        <title>Genome sequence of the sea-ice species Brumimicrobium glaciale.</title>
        <authorList>
            <person name="Bowman J.P."/>
        </authorList>
    </citation>
    <scope>NUCLEOTIDE SEQUENCE [LARGE SCALE GENOMIC DNA]</scope>
    <source>
        <strain evidence="13 14">IC156</strain>
    </source>
</reference>
<keyword evidence="5" id="KW-0547">Nucleotide-binding</keyword>
<evidence type="ECO:0000256" key="6">
    <source>
        <dbReference type="ARBA" id="ARBA00022777"/>
    </source>
</evidence>
<keyword evidence="14" id="KW-1185">Reference proteome</keyword>
<evidence type="ECO:0000313" key="13">
    <source>
        <dbReference type="EMBL" id="RYM34053.1"/>
    </source>
</evidence>
<keyword evidence="3" id="KW-0597">Phosphoprotein</keyword>
<comment type="catalytic activity">
    <reaction evidence="1">
        <text>ATP + protein L-histidine = ADP + protein N-phospho-L-histidine.</text>
        <dbReference type="EC" id="2.7.13.3"/>
    </reaction>
</comment>
<evidence type="ECO:0000256" key="2">
    <source>
        <dbReference type="ARBA" id="ARBA00012438"/>
    </source>
</evidence>
<dbReference type="Gene3D" id="3.30.450.20">
    <property type="entry name" value="PAS domain"/>
    <property type="match status" value="1"/>
</dbReference>
<keyword evidence="6" id="KW-0418">Kinase</keyword>
<proteinExistence type="predicted"/>
<feature type="domain" description="Signal transduction histidine kinase subgroup 2 dimerisation and phosphoacceptor" evidence="12">
    <location>
        <begin position="452"/>
        <end position="525"/>
    </location>
</feature>
<evidence type="ECO:0000259" key="12">
    <source>
        <dbReference type="Pfam" id="PF07568"/>
    </source>
</evidence>
<dbReference type="InterPro" id="IPR019734">
    <property type="entry name" value="TPR_rpt"/>
</dbReference>
<feature type="repeat" description="TPR" evidence="8">
    <location>
        <begin position="248"/>
        <end position="281"/>
    </location>
</feature>
<organism evidence="13 14">
    <name type="scientific">Brumimicrobium glaciale</name>
    <dbReference type="NCBI Taxonomy" id="200475"/>
    <lineage>
        <taxon>Bacteria</taxon>
        <taxon>Pseudomonadati</taxon>
        <taxon>Bacteroidota</taxon>
        <taxon>Flavobacteriia</taxon>
        <taxon>Flavobacteriales</taxon>
        <taxon>Crocinitomicaceae</taxon>
        <taxon>Brumimicrobium</taxon>
    </lineage>
</organism>
<feature type="transmembrane region" description="Helical" evidence="10">
    <location>
        <begin position="406"/>
        <end position="427"/>
    </location>
</feature>
<evidence type="ECO:0000256" key="11">
    <source>
        <dbReference type="SAM" id="SignalP"/>
    </source>
</evidence>
<keyword evidence="10" id="KW-0812">Transmembrane</keyword>
<dbReference type="PANTHER" id="PTHR41523">
    <property type="entry name" value="TWO-COMPONENT SYSTEM SENSOR PROTEIN"/>
    <property type="match status" value="1"/>
</dbReference>
<dbReference type="Pfam" id="PF07568">
    <property type="entry name" value="HisKA_2"/>
    <property type="match status" value="1"/>
</dbReference>
<dbReference type="Proteomes" id="UP000293952">
    <property type="component" value="Unassembled WGS sequence"/>
</dbReference>
<evidence type="ECO:0000256" key="8">
    <source>
        <dbReference type="PROSITE-ProRule" id="PRU00339"/>
    </source>
</evidence>
<dbReference type="OrthoDB" id="9767435at2"/>
<sequence>MQKFRGIALYWLLCVLAISSSSLAANEKNQPELKVDIQHIYDVYYKILYFDSLEIKDSLFYYVDYGYSMCNELDLNTVDSKKVQLTIAEIYYYYGGTNYFRNEIFESINGYEKAIEIFKKYDIKNKYADCLTNLATNFSKVGQEPKALELMHKATSIFIDLNDSEGIIIGYRSIGLLYKRQKDYVRSHEYLNKALKISKETDDVDASIYLLISIAVMHYFNDNLEEALPFYQEALKLSELTEDELVKANVYSNFGEFYKNTGDFDNAKIYFDKAIVLIDKADSDYKRSFMFINYSDYYYLKADYQQAILFANKALSLSEKIKNKRAEYIILNILLKIYEKLEDTDKLALYQKRVIEHLNEHKDQLNEQINQLETVRFKLDKQKIIAENNQDKHKLDQEHEDQERNYFYLLIASLFVILLTFSLIIYFRLRTTRAHNKYITKQSEERKILLQEVHHRVKNNFQIVSSMLRLQSYSFEDEVLRQNFEEAVNRINAMAIVHNVIYRQEKFRDIDAKNYLEKLVENLHKTGDSRIIITIESEEIPFKIETLINLGIALNELITNSFKHAFNEGITQPKINISLRKIKDKNFELKYKDNGVGFSEGNYKSSFGMELIDTIISNYEGEVVYGSEKDWNTVIVITFEEE</sequence>
<evidence type="ECO:0000256" key="3">
    <source>
        <dbReference type="ARBA" id="ARBA00022553"/>
    </source>
</evidence>
<protein>
    <recommendedName>
        <fullName evidence="2">histidine kinase</fullName>
        <ecNumber evidence="2">2.7.13.3</ecNumber>
    </recommendedName>
</protein>
<evidence type="ECO:0000313" key="14">
    <source>
        <dbReference type="Proteomes" id="UP000293952"/>
    </source>
</evidence>
<dbReference type="Pfam" id="PF13424">
    <property type="entry name" value="TPR_12"/>
    <property type="match status" value="2"/>
</dbReference>
<keyword evidence="8" id="KW-0802">TPR repeat</keyword>
<dbReference type="PANTHER" id="PTHR41523:SF8">
    <property type="entry name" value="ETHYLENE RESPONSE SENSOR PROTEIN"/>
    <property type="match status" value="1"/>
</dbReference>
<comment type="caution">
    <text evidence="13">The sequence shown here is derived from an EMBL/GenBank/DDBJ whole genome shotgun (WGS) entry which is preliminary data.</text>
</comment>
<evidence type="ECO:0000256" key="7">
    <source>
        <dbReference type="ARBA" id="ARBA00022840"/>
    </source>
</evidence>
<dbReference type="Gene3D" id="3.30.565.10">
    <property type="entry name" value="Histidine kinase-like ATPase, C-terminal domain"/>
    <property type="match status" value="1"/>
</dbReference>
<feature type="chain" id="PRO_5020509028" description="histidine kinase" evidence="11">
    <location>
        <begin position="25"/>
        <end position="642"/>
    </location>
</feature>
<dbReference type="SUPFAM" id="SSF55874">
    <property type="entry name" value="ATPase domain of HSP90 chaperone/DNA topoisomerase II/histidine kinase"/>
    <property type="match status" value="1"/>
</dbReference>
<dbReference type="GO" id="GO:0005524">
    <property type="term" value="F:ATP binding"/>
    <property type="evidence" value="ECO:0007669"/>
    <property type="project" value="UniProtKB-KW"/>
</dbReference>
<dbReference type="InterPro" id="IPR011990">
    <property type="entry name" value="TPR-like_helical_dom_sf"/>
</dbReference>